<dbReference type="SMART" id="SM00418">
    <property type="entry name" value="HTH_ARSR"/>
    <property type="match status" value="1"/>
</dbReference>
<sequence length="257" mass="27564">MGAAQPPEILGLLGDPLRWQLVVELGRSDRRVGELVQLVGKPQNLVSYHLAVLRRAGIVRAHRSAADGRDVYYRADLSRCRDLLARAGVALHPGLLLAPPPPACAERRGSRPVLLFLCTGNSARSQMAEALVEHRTAGAVGARSAGSHPKPLHPEAVRAMAERGVDIAGCSTKSLTRFTRSRFDRVITLCDKVREICPELPGSPITAHWSIADPAATGGGEKATHDAFDDVADDIDERVTLLLADLGGAHLERTKHG</sequence>
<gene>
    <name evidence="3" type="ORF">AVDCRST_MAG20-2938</name>
</gene>
<dbReference type="Gene3D" id="1.10.10.10">
    <property type="entry name" value="Winged helix-like DNA-binding domain superfamily/Winged helix DNA-binding domain"/>
    <property type="match status" value="1"/>
</dbReference>
<dbReference type="PROSITE" id="PS50987">
    <property type="entry name" value="HTH_ARSR_2"/>
    <property type="match status" value="1"/>
</dbReference>
<evidence type="ECO:0000256" key="1">
    <source>
        <dbReference type="ARBA" id="ARBA00022849"/>
    </source>
</evidence>
<keyword evidence="1" id="KW-0059">Arsenical resistance</keyword>
<keyword evidence="3" id="KW-0560">Oxidoreductase</keyword>
<dbReference type="CDD" id="cd16345">
    <property type="entry name" value="LMWP_ArsC"/>
    <property type="match status" value="1"/>
</dbReference>
<proteinExistence type="predicted"/>
<name>A0A6J4J0M6_9ACTN</name>
<dbReference type="SUPFAM" id="SSF46785">
    <property type="entry name" value="Winged helix' DNA-binding domain"/>
    <property type="match status" value="1"/>
</dbReference>
<evidence type="ECO:0000259" key="2">
    <source>
        <dbReference type="PROSITE" id="PS50987"/>
    </source>
</evidence>
<dbReference type="InterPro" id="IPR011991">
    <property type="entry name" value="ArsR-like_HTH"/>
</dbReference>
<reference evidence="3" key="1">
    <citation type="submission" date="2020-02" db="EMBL/GenBank/DDBJ databases">
        <authorList>
            <person name="Meier V. D."/>
        </authorList>
    </citation>
    <scope>NUCLEOTIDE SEQUENCE</scope>
    <source>
        <strain evidence="3">AVDCRST_MAG20</strain>
    </source>
</reference>
<dbReference type="InterPro" id="IPR036196">
    <property type="entry name" value="Ptyr_pPase_sf"/>
</dbReference>
<dbReference type="PANTHER" id="PTHR43428">
    <property type="entry name" value="ARSENATE REDUCTASE"/>
    <property type="match status" value="1"/>
</dbReference>
<dbReference type="Gene3D" id="3.40.50.2300">
    <property type="match status" value="1"/>
</dbReference>
<dbReference type="InterPro" id="IPR036388">
    <property type="entry name" value="WH-like_DNA-bd_sf"/>
</dbReference>
<dbReference type="GO" id="GO:0046685">
    <property type="term" value="P:response to arsenic-containing substance"/>
    <property type="evidence" value="ECO:0007669"/>
    <property type="project" value="UniProtKB-KW"/>
</dbReference>
<dbReference type="Pfam" id="PF01451">
    <property type="entry name" value="LMWPc"/>
    <property type="match status" value="1"/>
</dbReference>
<organism evidence="3">
    <name type="scientific">uncultured Acidimicrobiales bacterium</name>
    <dbReference type="NCBI Taxonomy" id="310071"/>
    <lineage>
        <taxon>Bacteria</taxon>
        <taxon>Bacillati</taxon>
        <taxon>Actinomycetota</taxon>
        <taxon>Acidimicrobiia</taxon>
        <taxon>Acidimicrobiales</taxon>
        <taxon>environmental samples</taxon>
    </lineage>
</organism>
<accession>A0A6J4J0M6</accession>
<feature type="domain" description="HTH arsR-type" evidence="2">
    <location>
        <begin position="1"/>
        <end position="95"/>
    </location>
</feature>
<dbReference type="SMART" id="SM00226">
    <property type="entry name" value="LMWPc"/>
    <property type="match status" value="1"/>
</dbReference>
<dbReference type="EMBL" id="CADCSY010000135">
    <property type="protein sequence ID" value="CAA9264560.1"/>
    <property type="molecule type" value="Genomic_DNA"/>
</dbReference>
<dbReference type="GO" id="GO:0003700">
    <property type="term" value="F:DNA-binding transcription factor activity"/>
    <property type="evidence" value="ECO:0007669"/>
    <property type="project" value="InterPro"/>
</dbReference>
<dbReference type="SUPFAM" id="SSF52788">
    <property type="entry name" value="Phosphotyrosine protein phosphatases I"/>
    <property type="match status" value="1"/>
</dbReference>
<evidence type="ECO:0000313" key="3">
    <source>
        <dbReference type="EMBL" id="CAA9264560.1"/>
    </source>
</evidence>
<dbReference type="GO" id="GO:0030612">
    <property type="term" value="F:arsenate reductase (thioredoxin) activity"/>
    <property type="evidence" value="ECO:0007669"/>
    <property type="project" value="UniProtKB-EC"/>
</dbReference>
<dbReference type="AlphaFoldDB" id="A0A6J4J0M6"/>
<protein>
    <submittedName>
        <fullName evidence="3">Arsenate reductase thioredoxin-coupled</fullName>
        <ecNumber evidence="3">1.20.4.4</ecNumber>
    </submittedName>
</protein>
<dbReference type="Pfam" id="PF01022">
    <property type="entry name" value="HTH_5"/>
    <property type="match status" value="1"/>
</dbReference>
<dbReference type="InterPro" id="IPR023485">
    <property type="entry name" value="Ptyr_pPase"/>
</dbReference>
<dbReference type="EC" id="1.20.4.4" evidence="3"/>
<dbReference type="InterPro" id="IPR001845">
    <property type="entry name" value="HTH_ArsR_DNA-bd_dom"/>
</dbReference>
<dbReference type="PANTHER" id="PTHR43428:SF1">
    <property type="entry name" value="ARSENATE REDUCTASE"/>
    <property type="match status" value="1"/>
</dbReference>
<dbReference type="InterPro" id="IPR036390">
    <property type="entry name" value="WH_DNA-bd_sf"/>
</dbReference>
<dbReference type="CDD" id="cd00090">
    <property type="entry name" value="HTH_ARSR"/>
    <property type="match status" value="1"/>
</dbReference>